<dbReference type="AlphaFoldDB" id="E8RAQ8"/>
<protein>
    <recommendedName>
        <fullName evidence="2">SWIM-type domain-containing protein</fullName>
    </recommendedName>
</protein>
<feature type="domain" description="SWIM-type" evidence="2">
    <location>
        <begin position="55"/>
        <end position="93"/>
    </location>
</feature>
<dbReference type="EMBL" id="CP002363">
    <property type="protein sequence ID" value="ADV65494.1"/>
    <property type="molecule type" value="Genomic_DNA"/>
</dbReference>
<evidence type="ECO:0000259" key="2">
    <source>
        <dbReference type="PROSITE" id="PS50966"/>
    </source>
</evidence>
<dbReference type="PANTHER" id="PTHR28498">
    <property type="entry name" value="ZINC FINGER SWIM DOMAIN-CONTAINING PROTEIN 7"/>
    <property type="match status" value="1"/>
</dbReference>
<dbReference type="KEGG" id="dmu:Desmu_1197"/>
<keyword evidence="1" id="KW-0862">Zinc</keyword>
<organism evidence="3 4">
    <name type="scientific">Desulfurococcus mucosus (strain ATCC 35584 / DSM 2162 / JCM 9187 / O7/1)</name>
    <dbReference type="NCBI Taxonomy" id="765177"/>
    <lineage>
        <taxon>Archaea</taxon>
        <taxon>Thermoproteota</taxon>
        <taxon>Thermoprotei</taxon>
        <taxon>Desulfurococcales</taxon>
        <taxon>Desulfurococcaceae</taxon>
        <taxon>Desulfurococcus</taxon>
    </lineage>
</organism>
<dbReference type="PANTHER" id="PTHR28498:SF1">
    <property type="entry name" value="ZINC FINGER SWIM DOMAIN-CONTAINING PROTEIN 7"/>
    <property type="match status" value="1"/>
</dbReference>
<dbReference type="PROSITE" id="PS50966">
    <property type="entry name" value="ZF_SWIM"/>
    <property type="match status" value="1"/>
</dbReference>
<dbReference type="OrthoDB" id="31559at2157"/>
<accession>E8RAQ8</accession>
<dbReference type="Proteomes" id="UP000001068">
    <property type="component" value="Chromosome"/>
</dbReference>
<dbReference type="RefSeq" id="WP_013562716.1">
    <property type="nucleotide sequence ID" value="NC_014961.1"/>
</dbReference>
<dbReference type="InterPro" id="IPR007527">
    <property type="entry name" value="Znf_SWIM"/>
</dbReference>
<gene>
    <name evidence="3" type="ordered locus">Desmu_1197</name>
</gene>
<evidence type="ECO:0000313" key="4">
    <source>
        <dbReference type="Proteomes" id="UP000001068"/>
    </source>
</evidence>
<keyword evidence="1" id="KW-0863">Zinc-finger</keyword>
<proteinExistence type="predicted"/>
<dbReference type="STRING" id="765177.Desmu_1197"/>
<keyword evidence="1" id="KW-0479">Metal-binding</keyword>
<dbReference type="GeneID" id="10153912"/>
<evidence type="ECO:0000313" key="3">
    <source>
        <dbReference type="EMBL" id="ADV65494.1"/>
    </source>
</evidence>
<dbReference type="HOGENOM" id="CLU_157723_0_0_2"/>
<dbReference type="GO" id="GO:0008270">
    <property type="term" value="F:zinc ion binding"/>
    <property type="evidence" value="ECO:0007669"/>
    <property type="project" value="UniProtKB-KW"/>
</dbReference>
<evidence type="ECO:0000256" key="1">
    <source>
        <dbReference type="PROSITE-ProRule" id="PRU00325"/>
    </source>
</evidence>
<dbReference type="eggNOG" id="arCOG01120">
    <property type="taxonomic scope" value="Archaea"/>
</dbReference>
<keyword evidence="4" id="KW-1185">Reference proteome</keyword>
<sequence length="130" mass="14921">MDLRETRSRLSTDSSALTLEGRNAREVLSLVYSYRFVRLVVNGGEIWVYTGPERDYVAIPGTYCSCMDFAIRVVSRGETPYCKHLLGLEVARRLGKYREVRLGSEEAVAVVREALFKGFSKTLHRMLYKY</sequence>
<reference evidence="3 4" key="2">
    <citation type="journal article" date="2011" name="Stand. Genomic Sci.">
        <title>Complete genome sequence of Desulfurococcus mucosus type strain (O7/1).</title>
        <authorList>
            <person name="Wirth R."/>
            <person name="Chertkov O."/>
            <person name="Held B."/>
            <person name="Lapidus A."/>
            <person name="Nolan M."/>
            <person name="Lucas S."/>
            <person name="Hammon N."/>
            <person name="Deshpande S."/>
            <person name="Cheng J.F."/>
            <person name="Tapia R."/>
            <person name="Han C."/>
            <person name="Goodwin L."/>
            <person name="Pitluck S."/>
            <person name="Liolios K."/>
            <person name="Ioanna P."/>
            <person name="Ivanova N."/>
            <person name="Mavromatis K."/>
            <person name="Mikhailova N."/>
            <person name="Pati A."/>
            <person name="Chen A."/>
            <person name="Palaniappan K."/>
            <person name="Land M."/>
            <person name="Hauser L."/>
            <person name="Chang Y.J."/>
            <person name="Jeffries C.D."/>
            <person name="Bilek Y."/>
            <person name="Hader T."/>
            <person name="Rohde M."/>
            <person name="Spring S."/>
            <person name="Sikorski J."/>
            <person name="Goker M."/>
            <person name="Woyke T."/>
            <person name="Bristow J."/>
            <person name="Eisen J.A."/>
            <person name="Markowitz V."/>
            <person name="Hugenholtz P."/>
            <person name="Kyrpides N.C."/>
            <person name="Klenk H.P."/>
        </authorList>
    </citation>
    <scope>NUCLEOTIDE SEQUENCE [LARGE SCALE GENOMIC DNA]</scope>
    <source>
        <strain evidence="4">ATCC 35584 / DSM 2162 / JCM 9187 / O7/1</strain>
    </source>
</reference>
<dbReference type="GO" id="GO:0000724">
    <property type="term" value="P:double-strand break repair via homologous recombination"/>
    <property type="evidence" value="ECO:0007669"/>
    <property type="project" value="TreeGrafter"/>
</dbReference>
<reference evidence="4" key="1">
    <citation type="submission" date="2010-11" db="EMBL/GenBank/DDBJ databases">
        <title>The complete genome of Desulfurococcus mucosus DSM 2162.</title>
        <authorList>
            <consortium name="US DOE Joint Genome Institute (JGI-PGF)"/>
            <person name="Lucas S."/>
            <person name="Copeland A."/>
            <person name="Lapidus A."/>
            <person name="Bruce D."/>
            <person name="Goodwin L."/>
            <person name="Pitluck S."/>
            <person name="Kyrpides N."/>
            <person name="Mavromatis K."/>
            <person name="Pagani I."/>
            <person name="Ivanova N."/>
            <person name="Ovchinnikova G."/>
            <person name="Chertkov O."/>
            <person name="Held B."/>
            <person name="Brettin T."/>
            <person name="Detter J.C."/>
            <person name="Tapia R."/>
            <person name="Han C."/>
            <person name="Land M."/>
            <person name="Hauser L."/>
            <person name="Markowitz V."/>
            <person name="Cheng J.-F."/>
            <person name="Hugenholtz P."/>
            <person name="Woyke T."/>
            <person name="Wu D."/>
            <person name="Wirth R."/>
            <person name="Bilek Y."/>
            <person name="Hader T."/>
            <person name="Klenk H.-P."/>
            <person name="Eisen J.A."/>
        </authorList>
    </citation>
    <scope>NUCLEOTIDE SEQUENCE [LARGE SCALE GENOMIC DNA]</scope>
    <source>
        <strain evidence="4">ATCC 35584 / DSM 2162 / JCM 9187 / O7/1</strain>
    </source>
</reference>
<name>E8RAQ8_DESM0</name>